<dbReference type="Gene3D" id="3.90.80.10">
    <property type="entry name" value="Inorganic pyrophosphatase"/>
    <property type="match status" value="1"/>
</dbReference>
<evidence type="ECO:0000256" key="1">
    <source>
        <dbReference type="ARBA" id="ARBA00007406"/>
    </source>
</evidence>
<accession>A0A8T0KFQ0</accession>
<evidence type="ECO:0000256" key="4">
    <source>
        <dbReference type="ARBA" id="ARBA00022833"/>
    </source>
</evidence>
<dbReference type="AlphaFoldDB" id="A0A8T0KFQ0"/>
<dbReference type="GO" id="GO:0004427">
    <property type="term" value="F:inorganic diphosphate phosphatase activity"/>
    <property type="evidence" value="ECO:0007669"/>
    <property type="project" value="InterPro"/>
</dbReference>
<dbReference type="PROSITE" id="PS50966">
    <property type="entry name" value="ZF_SWIM"/>
    <property type="match status" value="1"/>
</dbReference>
<dbReference type="GO" id="GO:0000287">
    <property type="term" value="F:magnesium ion binding"/>
    <property type="evidence" value="ECO:0007669"/>
    <property type="project" value="InterPro"/>
</dbReference>
<feature type="region of interest" description="Disordered" evidence="7">
    <location>
        <begin position="249"/>
        <end position="270"/>
    </location>
</feature>
<feature type="compositionally biased region" description="Acidic residues" evidence="7">
    <location>
        <begin position="252"/>
        <end position="270"/>
    </location>
</feature>
<feature type="region of interest" description="Disordered" evidence="7">
    <location>
        <begin position="104"/>
        <end position="169"/>
    </location>
</feature>
<name>A0A8T0KFQ0_PHAAN</name>
<evidence type="ECO:0000256" key="7">
    <source>
        <dbReference type="SAM" id="MobiDB-lite"/>
    </source>
</evidence>
<comment type="caution">
    <text evidence="9">The sequence shown here is derived from an EMBL/GenBank/DDBJ whole genome shotgun (WGS) entry which is preliminary data.</text>
</comment>
<evidence type="ECO:0000313" key="9">
    <source>
        <dbReference type="EMBL" id="KAG2397293.1"/>
    </source>
</evidence>
<protein>
    <recommendedName>
        <fullName evidence="8">SWIM-type domain-containing protein</fullName>
    </recommendedName>
</protein>
<keyword evidence="2" id="KW-0479">Metal-binding</keyword>
<keyword evidence="4" id="KW-0862">Zinc</keyword>
<dbReference type="SMART" id="SM00846">
    <property type="entry name" value="Gp_dh_N"/>
    <property type="match status" value="1"/>
</dbReference>
<feature type="region of interest" description="Disordered" evidence="7">
    <location>
        <begin position="416"/>
        <end position="440"/>
    </location>
</feature>
<dbReference type="InterPro" id="IPR036649">
    <property type="entry name" value="Pyrophosphatase_sf"/>
</dbReference>
<dbReference type="SUPFAM" id="SSF50324">
    <property type="entry name" value="Inorganic pyrophosphatase"/>
    <property type="match status" value="1"/>
</dbReference>
<comment type="similarity">
    <text evidence="1">Belongs to the glyceraldehyde-3-phosphate dehydrogenase family.</text>
</comment>
<keyword evidence="3 6" id="KW-0863">Zinc-finger</keyword>
<feature type="domain" description="SWIM-type" evidence="8">
    <location>
        <begin position="290"/>
        <end position="322"/>
    </location>
</feature>
<evidence type="ECO:0000256" key="2">
    <source>
        <dbReference type="ARBA" id="ARBA00022723"/>
    </source>
</evidence>
<dbReference type="GO" id="GO:0008270">
    <property type="term" value="F:zinc ion binding"/>
    <property type="evidence" value="ECO:0007669"/>
    <property type="project" value="UniProtKB-KW"/>
</dbReference>
<evidence type="ECO:0000259" key="8">
    <source>
        <dbReference type="PROSITE" id="PS50966"/>
    </source>
</evidence>
<evidence type="ECO:0000256" key="3">
    <source>
        <dbReference type="ARBA" id="ARBA00022771"/>
    </source>
</evidence>
<dbReference type="SUPFAM" id="SSF51735">
    <property type="entry name" value="NAD(P)-binding Rossmann-fold domains"/>
    <property type="match status" value="1"/>
</dbReference>
<dbReference type="InterPro" id="IPR036291">
    <property type="entry name" value="NAD(P)-bd_dom_sf"/>
</dbReference>
<dbReference type="Proteomes" id="UP000743370">
    <property type="component" value="Unassembled WGS sequence"/>
</dbReference>
<evidence type="ECO:0000256" key="6">
    <source>
        <dbReference type="PROSITE-ProRule" id="PRU00325"/>
    </source>
</evidence>
<dbReference type="Gene3D" id="3.40.50.720">
    <property type="entry name" value="NAD(P)-binding Rossmann-like Domain"/>
    <property type="match status" value="1"/>
</dbReference>
<dbReference type="GO" id="GO:0006096">
    <property type="term" value="P:glycolytic process"/>
    <property type="evidence" value="ECO:0007669"/>
    <property type="project" value="TreeGrafter"/>
</dbReference>
<keyword evidence="5" id="KW-0560">Oxidoreductase</keyword>
<dbReference type="InterPro" id="IPR020828">
    <property type="entry name" value="GlycerAld_3-P_DH_NAD(P)-bd"/>
</dbReference>
<dbReference type="Pfam" id="PF00044">
    <property type="entry name" value="Gp_dh_N"/>
    <property type="match status" value="1"/>
</dbReference>
<dbReference type="EMBL" id="JABFOF010000005">
    <property type="protein sequence ID" value="KAG2397293.1"/>
    <property type="molecule type" value="Genomic_DNA"/>
</dbReference>
<evidence type="ECO:0000256" key="5">
    <source>
        <dbReference type="ARBA" id="ARBA00023002"/>
    </source>
</evidence>
<dbReference type="PANTHER" id="PTHR10836">
    <property type="entry name" value="GLYCERALDEHYDE 3-PHOSPHATE DEHYDROGENASE"/>
    <property type="match status" value="1"/>
</dbReference>
<feature type="region of interest" description="Disordered" evidence="7">
    <location>
        <begin position="365"/>
        <end position="389"/>
    </location>
</feature>
<feature type="compositionally biased region" description="Basic and acidic residues" evidence="7">
    <location>
        <begin position="114"/>
        <end position="141"/>
    </location>
</feature>
<dbReference type="InterPro" id="IPR006564">
    <property type="entry name" value="Znf_PMZ"/>
</dbReference>
<sequence length="596" mass="67110">MKETYMFKYDNVHGYWKHHDVTVKDSSTLIFGDKSYSLFLLNLLFVLNNPEEIQWGETEADIIVESTGVFTDKDKAAAHLKEDKMEVEEDDGERTTTDEVWKERIEGQQPDVEAESREADEVQVEAERIEVEEADGERTAADEVQEDEGERTEVEEGDAERTAANEVHEEMIQVEEADVEAERIEAQDGEGHSLDGQAYKIEVQDLEDIEVEVCDWSTSRDDDDGDGEMLSEDGLVDINVQCDVSDSSGNLEVEDLTSPDISDDDSDDEDGWSAQRLFEVRHVSQSGEKFLVDVDQYSCSCKKWSISGIPCAHALATMRFLNIDSEDYIPVCFKKSTYEEIYSSIIYPINGNNLWEVTQSPDVMPPLTRQMSGRPKKKSRLEQWELKKSSTKMSKGGLLKRCDICREVGHNRKNCPKRNQVQEEGQQPSSLPKGEADGQEPLLSHRSKVLQRGLPQPASSLLPRLLNETSLADKVADDCCRFGSIPESPANATVLILFLFPTHLDSLNSSPMKKERKLTNRTTLYPSDPLRSHSRKIANPCSGLIFVSPWHDIPLPSGDDIFNFIVEILKESSAKTEVATDEAFTPIKQDTEKGKL</sequence>
<evidence type="ECO:0000313" key="10">
    <source>
        <dbReference type="Proteomes" id="UP000743370"/>
    </source>
</evidence>
<dbReference type="SMART" id="SM00575">
    <property type="entry name" value="ZnF_PMZ"/>
    <property type="match status" value="1"/>
</dbReference>
<feature type="compositionally biased region" description="Basic and acidic residues" evidence="7">
    <location>
        <begin position="151"/>
        <end position="169"/>
    </location>
</feature>
<proteinExistence type="inferred from homology"/>
<dbReference type="GO" id="GO:0051287">
    <property type="term" value="F:NAD binding"/>
    <property type="evidence" value="ECO:0007669"/>
    <property type="project" value="InterPro"/>
</dbReference>
<dbReference type="GO" id="GO:0004365">
    <property type="term" value="F:glyceraldehyde-3-phosphate dehydrogenase (NAD+) (phosphorylating) activity"/>
    <property type="evidence" value="ECO:0007669"/>
    <property type="project" value="TreeGrafter"/>
</dbReference>
<organism evidence="9 10">
    <name type="scientific">Phaseolus angularis</name>
    <name type="common">Azuki bean</name>
    <name type="synonym">Vigna angularis</name>
    <dbReference type="NCBI Taxonomy" id="3914"/>
    <lineage>
        <taxon>Eukaryota</taxon>
        <taxon>Viridiplantae</taxon>
        <taxon>Streptophyta</taxon>
        <taxon>Embryophyta</taxon>
        <taxon>Tracheophyta</taxon>
        <taxon>Spermatophyta</taxon>
        <taxon>Magnoliopsida</taxon>
        <taxon>eudicotyledons</taxon>
        <taxon>Gunneridae</taxon>
        <taxon>Pentapetalae</taxon>
        <taxon>rosids</taxon>
        <taxon>fabids</taxon>
        <taxon>Fabales</taxon>
        <taxon>Fabaceae</taxon>
        <taxon>Papilionoideae</taxon>
        <taxon>50 kb inversion clade</taxon>
        <taxon>NPAAA clade</taxon>
        <taxon>indigoferoid/millettioid clade</taxon>
        <taxon>Phaseoleae</taxon>
        <taxon>Vigna</taxon>
    </lineage>
</organism>
<feature type="compositionally biased region" description="Polar residues" evidence="7">
    <location>
        <begin position="417"/>
        <end position="430"/>
    </location>
</feature>
<dbReference type="InterPro" id="IPR020831">
    <property type="entry name" value="GlycerAld/Erythrose_P_DH"/>
</dbReference>
<gene>
    <name evidence="9" type="ORF">HKW66_Vig0144710</name>
</gene>
<dbReference type="Pfam" id="PF04434">
    <property type="entry name" value="SWIM"/>
    <property type="match status" value="1"/>
</dbReference>
<dbReference type="GO" id="GO:0005829">
    <property type="term" value="C:cytosol"/>
    <property type="evidence" value="ECO:0007669"/>
    <property type="project" value="TreeGrafter"/>
</dbReference>
<dbReference type="InterPro" id="IPR007527">
    <property type="entry name" value="Znf_SWIM"/>
</dbReference>
<dbReference type="PANTHER" id="PTHR10836:SF132">
    <property type="entry name" value="GLYCERALDEHYDE-3-PHOSPHATE DEHYDROGENASE"/>
    <property type="match status" value="1"/>
</dbReference>
<reference evidence="9 10" key="1">
    <citation type="submission" date="2020-05" db="EMBL/GenBank/DDBJ databases">
        <title>Vigna angularis (adzuki bean) Var. LongXiaoDou No. 4 denovo assembly.</title>
        <authorList>
            <person name="Xiang H."/>
        </authorList>
    </citation>
    <scope>NUCLEOTIDE SEQUENCE [LARGE SCALE GENOMIC DNA]</scope>
    <source>
        <tissue evidence="9">Leaf</tissue>
    </source>
</reference>